<sequence length="223" mass="24288">MRQATGLAASPGKATGHNNNKVIGRGVVRLLQAPAVVALAAALAVSTPAPAPPGSEPLCNLPPELSGELQGEKSKIRHPKSDQAARCTSKCVSTCVLGGYGAPGVGGPFNVRRYYSLYLTLISCSSMSISNGTMQLFVSFAHRFLTILRVFRVAMDGWMNVSRPLVVFKDTFRSRQYWYANHQESFWSPFLPDLGWYELLVRGCSLTECSDVCNLIKDGEDEQ</sequence>
<organism evidence="1 2">
    <name type="scientific">Eleusine coracana subsp. coracana</name>
    <dbReference type="NCBI Taxonomy" id="191504"/>
    <lineage>
        <taxon>Eukaryota</taxon>
        <taxon>Viridiplantae</taxon>
        <taxon>Streptophyta</taxon>
        <taxon>Embryophyta</taxon>
        <taxon>Tracheophyta</taxon>
        <taxon>Spermatophyta</taxon>
        <taxon>Magnoliopsida</taxon>
        <taxon>Liliopsida</taxon>
        <taxon>Poales</taxon>
        <taxon>Poaceae</taxon>
        <taxon>PACMAD clade</taxon>
        <taxon>Chloridoideae</taxon>
        <taxon>Cynodonteae</taxon>
        <taxon>Eleusininae</taxon>
        <taxon>Eleusine</taxon>
    </lineage>
</organism>
<reference evidence="1" key="2">
    <citation type="submission" date="2021-12" db="EMBL/GenBank/DDBJ databases">
        <title>Resequencing data analysis of finger millet.</title>
        <authorList>
            <person name="Hatakeyama M."/>
            <person name="Aluri S."/>
            <person name="Balachadran M.T."/>
            <person name="Sivarajan S.R."/>
            <person name="Poveda L."/>
            <person name="Shimizu-Inatsugi R."/>
            <person name="Schlapbach R."/>
            <person name="Sreeman S.M."/>
            <person name="Shimizu K.K."/>
        </authorList>
    </citation>
    <scope>NUCLEOTIDE SEQUENCE</scope>
</reference>
<gene>
    <name evidence="1" type="primary">ga06422</name>
    <name evidence="1" type="ORF">PR202_ga06422</name>
</gene>
<comment type="caution">
    <text evidence="1">The sequence shown here is derived from an EMBL/GenBank/DDBJ whole genome shotgun (WGS) entry which is preliminary data.</text>
</comment>
<dbReference type="Proteomes" id="UP001054889">
    <property type="component" value="Unassembled WGS sequence"/>
</dbReference>
<accession>A0AAV5BUT0</accession>
<dbReference type="PANTHER" id="PTHR36006:SF5">
    <property type="entry name" value="OS02G0138100 PROTEIN"/>
    <property type="match status" value="1"/>
</dbReference>
<dbReference type="PANTHER" id="PTHR36006">
    <property type="entry name" value="BNAC02G25390D PROTEIN"/>
    <property type="match status" value="1"/>
</dbReference>
<name>A0AAV5BUT0_ELECO</name>
<keyword evidence="2" id="KW-1185">Reference proteome</keyword>
<evidence type="ECO:0000313" key="1">
    <source>
        <dbReference type="EMBL" id="GJM90166.1"/>
    </source>
</evidence>
<dbReference type="AlphaFoldDB" id="A0AAV5BUT0"/>
<protein>
    <submittedName>
        <fullName evidence="1">Uncharacterized protein</fullName>
    </submittedName>
</protein>
<evidence type="ECO:0000313" key="2">
    <source>
        <dbReference type="Proteomes" id="UP001054889"/>
    </source>
</evidence>
<reference evidence="1" key="1">
    <citation type="journal article" date="2018" name="DNA Res.">
        <title>Multiple hybrid de novo genome assembly of finger millet, an orphan allotetraploid crop.</title>
        <authorList>
            <person name="Hatakeyama M."/>
            <person name="Aluri S."/>
            <person name="Balachadran M.T."/>
            <person name="Sivarajan S.R."/>
            <person name="Patrignani A."/>
            <person name="Gruter S."/>
            <person name="Poveda L."/>
            <person name="Shimizu-Inatsugi R."/>
            <person name="Baeten J."/>
            <person name="Francoijs K.J."/>
            <person name="Nataraja K.N."/>
            <person name="Reddy Y.A.N."/>
            <person name="Phadnis S."/>
            <person name="Ravikumar R.L."/>
            <person name="Schlapbach R."/>
            <person name="Sreeman S.M."/>
            <person name="Shimizu K.K."/>
        </authorList>
    </citation>
    <scope>NUCLEOTIDE SEQUENCE</scope>
</reference>
<proteinExistence type="predicted"/>
<dbReference type="EMBL" id="BQKI01000003">
    <property type="protein sequence ID" value="GJM90166.1"/>
    <property type="molecule type" value="Genomic_DNA"/>
</dbReference>